<dbReference type="CDD" id="cd06261">
    <property type="entry name" value="TM_PBP2"/>
    <property type="match status" value="1"/>
</dbReference>
<dbReference type="InterPro" id="IPR051204">
    <property type="entry name" value="ABC_transp_perm/SBD"/>
</dbReference>
<comment type="subcellular location">
    <subcellularLocation>
        <location evidence="6">Cell membrane</location>
        <topology evidence="6">Multi-pass membrane protein</topology>
    </subcellularLocation>
    <subcellularLocation>
        <location evidence="1">Membrane</location>
        <topology evidence="1">Multi-pass membrane protein</topology>
    </subcellularLocation>
</comment>
<reference evidence="8" key="2">
    <citation type="submission" date="2020-09" db="EMBL/GenBank/DDBJ databases">
        <authorList>
            <person name="Sun Q."/>
            <person name="Zhou Y."/>
        </authorList>
    </citation>
    <scope>NUCLEOTIDE SEQUENCE</scope>
    <source>
        <strain evidence="8">CGMCC 4.5737</strain>
    </source>
</reference>
<evidence type="ECO:0000256" key="5">
    <source>
        <dbReference type="ARBA" id="ARBA00023136"/>
    </source>
</evidence>
<feature type="transmembrane region" description="Helical" evidence="6">
    <location>
        <begin position="86"/>
        <end position="103"/>
    </location>
</feature>
<feature type="transmembrane region" description="Helical" evidence="6">
    <location>
        <begin position="59"/>
        <end position="80"/>
    </location>
</feature>
<dbReference type="AlphaFoldDB" id="A0A8J3FTA6"/>
<feature type="transmembrane region" description="Helical" evidence="6">
    <location>
        <begin position="158"/>
        <end position="180"/>
    </location>
</feature>
<proteinExistence type="inferred from homology"/>
<evidence type="ECO:0000256" key="2">
    <source>
        <dbReference type="ARBA" id="ARBA00022448"/>
    </source>
</evidence>
<evidence type="ECO:0000313" key="9">
    <source>
        <dbReference type="Proteomes" id="UP000637578"/>
    </source>
</evidence>
<keyword evidence="2 6" id="KW-0813">Transport</keyword>
<dbReference type="PROSITE" id="PS50928">
    <property type="entry name" value="ABC_TM1"/>
    <property type="match status" value="1"/>
</dbReference>
<feature type="domain" description="ABC transmembrane type-1" evidence="7">
    <location>
        <begin position="22"/>
        <end position="204"/>
    </location>
</feature>
<dbReference type="GO" id="GO:0031460">
    <property type="term" value="P:glycine betaine transport"/>
    <property type="evidence" value="ECO:0007669"/>
    <property type="project" value="TreeGrafter"/>
</dbReference>
<dbReference type="RefSeq" id="WP_189052734.1">
    <property type="nucleotide sequence ID" value="NZ_BMMK01000001.1"/>
</dbReference>
<dbReference type="GO" id="GO:0055085">
    <property type="term" value="P:transmembrane transport"/>
    <property type="evidence" value="ECO:0007669"/>
    <property type="project" value="InterPro"/>
</dbReference>
<evidence type="ECO:0000256" key="3">
    <source>
        <dbReference type="ARBA" id="ARBA00022692"/>
    </source>
</evidence>
<dbReference type="Gene3D" id="1.10.3720.10">
    <property type="entry name" value="MetI-like"/>
    <property type="match status" value="1"/>
</dbReference>
<feature type="transmembrane region" description="Helical" evidence="6">
    <location>
        <begin position="186"/>
        <end position="207"/>
    </location>
</feature>
<evidence type="ECO:0000313" key="8">
    <source>
        <dbReference type="EMBL" id="GGM32799.1"/>
    </source>
</evidence>
<dbReference type="InterPro" id="IPR000515">
    <property type="entry name" value="MetI-like"/>
</dbReference>
<protein>
    <submittedName>
        <fullName evidence="8">Glycine/betaine ABC transporter permease</fullName>
    </submittedName>
</protein>
<dbReference type="EMBL" id="BMMK01000001">
    <property type="protein sequence ID" value="GGM32799.1"/>
    <property type="molecule type" value="Genomic_DNA"/>
</dbReference>
<dbReference type="Pfam" id="PF00528">
    <property type="entry name" value="BPD_transp_1"/>
    <property type="match status" value="1"/>
</dbReference>
<dbReference type="SUPFAM" id="SSF161098">
    <property type="entry name" value="MetI-like"/>
    <property type="match status" value="1"/>
</dbReference>
<organism evidence="8 9">
    <name type="scientific">Longimycelium tulufanense</name>
    <dbReference type="NCBI Taxonomy" id="907463"/>
    <lineage>
        <taxon>Bacteria</taxon>
        <taxon>Bacillati</taxon>
        <taxon>Actinomycetota</taxon>
        <taxon>Actinomycetes</taxon>
        <taxon>Pseudonocardiales</taxon>
        <taxon>Pseudonocardiaceae</taxon>
        <taxon>Longimycelium</taxon>
    </lineage>
</organism>
<keyword evidence="9" id="KW-1185">Reference proteome</keyword>
<keyword evidence="4 6" id="KW-1133">Transmembrane helix</keyword>
<dbReference type="PANTHER" id="PTHR30177">
    <property type="entry name" value="GLYCINE BETAINE/L-PROLINE TRANSPORT SYSTEM PERMEASE PROTEIN PROW"/>
    <property type="match status" value="1"/>
</dbReference>
<reference evidence="8" key="1">
    <citation type="journal article" date="2014" name="Int. J. Syst. Evol. Microbiol.">
        <title>Complete genome sequence of Corynebacterium casei LMG S-19264T (=DSM 44701T), isolated from a smear-ripened cheese.</title>
        <authorList>
            <consortium name="US DOE Joint Genome Institute (JGI-PGF)"/>
            <person name="Walter F."/>
            <person name="Albersmeier A."/>
            <person name="Kalinowski J."/>
            <person name="Ruckert C."/>
        </authorList>
    </citation>
    <scope>NUCLEOTIDE SEQUENCE</scope>
    <source>
        <strain evidence="8">CGMCC 4.5737</strain>
    </source>
</reference>
<evidence type="ECO:0000259" key="7">
    <source>
        <dbReference type="PROSITE" id="PS50928"/>
    </source>
</evidence>
<dbReference type="PANTHER" id="PTHR30177:SF4">
    <property type="entry name" value="OSMOPROTECTANT IMPORT PERMEASE PROTEIN OSMW"/>
    <property type="match status" value="1"/>
</dbReference>
<sequence>MLGDIVQYLSDPFNQDRILGYLGEHLQLSLLPLVIGLAAAIPLGWLASRTRSLRLTLMGTANVVYTIPSLALFVVLPGLIGTQITAPINVILALSIYTAALLVRPVVDALDAVPGHVIAAATAMGYRPLRRFFAVELPLSVPVLAAGVRVASVSNISLVSVGALIGTGGLGALFTGGFQIRYLPPIIVGIALTLLLALVMDLLLVGLRRALTPWSRVGGAH</sequence>
<feature type="transmembrane region" description="Helical" evidence="6">
    <location>
        <begin position="26"/>
        <end position="47"/>
    </location>
</feature>
<dbReference type="Proteomes" id="UP000637578">
    <property type="component" value="Unassembled WGS sequence"/>
</dbReference>
<keyword evidence="5 6" id="KW-0472">Membrane</keyword>
<gene>
    <name evidence="8" type="ORF">GCM10012275_00260</name>
</gene>
<evidence type="ECO:0000256" key="1">
    <source>
        <dbReference type="ARBA" id="ARBA00004141"/>
    </source>
</evidence>
<comment type="caution">
    <text evidence="8">The sequence shown here is derived from an EMBL/GenBank/DDBJ whole genome shotgun (WGS) entry which is preliminary data.</text>
</comment>
<dbReference type="InterPro" id="IPR035906">
    <property type="entry name" value="MetI-like_sf"/>
</dbReference>
<evidence type="ECO:0000256" key="6">
    <source>
        <dbReference type="RuleBase" id="RU363032"/>
    </source>
</evidence>
<keyword evidence="3 6" id="KW-0812">Transmembrane</keyword>
<comment type="similarity">
    <text evidence="6">Belongs to the binding-protein-dependent transport system permease family.</text>
</comment>
<accession>A0A8J3FTA6</accession>
<name>A0A8J3FTA6_9PSEU</name>
<evidence type="ECO:0000256" key="4">
    <source>
        <dbReference type="ARBA" id="ARBA00022989"/>
    </source>
</evidence>
<dbReference type="GO" id="GO:0005886">
    <property type="term" value="C:plasma membrane"/>
    <property type="evidence" value="ECO:0007669"/>
    <property type="project" value="UniProtKB-SubCell"/>
</dbReference>